<sequence>MKIMPRKSDRSEQTSLTLNETGSHPVGTDSKGNDRPGYLASINVGNRDAKSANGGDRTDVHQQGSCMKIVMNRTIGRVTRAPPPSPSPSRQLSVIYRRSCSRAFIGHLTTFLSTFERPVTLTSLRQ</sequence>
<comment type="caution">
    <text evidence="2">The sequence shown here is derived from an EMBL/GenBank/DDBJ whole genome shotgun (WGS) entry which is preliminary data.</text>
</comment>
<proteinExistence type="predicted"/>
<keyword evidence="3" id="KW-1185">Reference proteome</keyword>
<evidence type="ECO:0000313" key="2">
    <source>
        <dbReference type="EMBL" id="GBP46778.1"/>
    </source>
</evidence>
<dbReference type="AlphaFoldDB" id="A0A4C1W606"/>
<gene>
    <name evidence="2" type="ORF">EVAR_10746_1</name>
</gene>
<feature type="compositionally biased region" description="Basic and acidic residues" evidence="1">
    <location>
        <begin position="1"/>
        <end position="12"/>
    </location>
</feature>
<evidence type="ECO:0000313" key="3">
    <source>
        <dbReference type="Proteomes" id="UP000299102"/>
    </source>
</evidence>
<reference evidence="2 3" key="1">
    <citation type="journal article" date="2019" name="Commun. Biol.">
        <title>The bagworm genome reveals a unique fibroin gene that provides high tensile strength.</title>
        <authorList>
            <person name="Kono N."/>
            <person name="Nakamura H."/>
            <person name="Ohtoshi R."/>
            <person name="Tomita M."/>
            <person name="Numata K."/>
            <person name="Arakawa K."/>
        </authorList>
    </citation>
    <scope>NUCLEOTIDE SEQUENCE [LARGE SCALE GENOMIC DNA]</scope>
</reference>
<dbReference type="Proteomes" id="UP000299102">
    <property type="component" value="Unassembled WGS sequence"/>
</dbReference>
<organism evidence="2 3">
    <name type="scientific">Eumeta variegata</name>
    <name type="common">Bagworm moth</name>
    <name type="synonym">Eumeta japonica</name>
    <dbReference type="NCBI Taxonomy" id="151549"/>
    <lineage>
        <taxon>Eukaryota</taxon>
        <taxon>Metazoa</taxon>
        <taxon>Ecdysozoa</taxon>
        <taxon>Arthropoda</taxon>
        <taxon>Hexapoda</taxon>
        <taxon>Insecta</taxon>
        <taxon>Pterygota</taxon>
        <taxon>Neoptera</taxon>
        <taxon>Endopterygota</taxon>
        <taxon>Lepidoptera</taxon>
        <taxon>Glossata</taxon>
        <taxon>Ditrysia</taxon>
        <taxon>Tineoidea</taxon>
        <taxon>Psychidae</taxon>
        <taxon>Oiketicinae</taxon>
        <taxon>Eumeta</taxon>
    </lineage>
</organism>
<accession>A0A4C1W606</accession>
<evidence type="ECO:0000256" key="1">
    <source>
        <dbReference type="SAM" id="MobiDB-lite"/>
    </source>
</evidence>
<dbReference type="EMBL" id="BGZK01000489">
    <property type="protein sequence ID" value="GBP46778.1"/>
    <property type="molecule type" value="Genomic_DNA"/>
</dbReference>
<name>A0A4C1W606_EUMVA</name>
<feature type="compositionally biased region" description="Polar residues" evidence="1">
    <location>
        <begin position="13"/>
        <end position="22"/>
    </location>
</feature>
<feature type="region of interest" description="Disordered" evidence="1">
    <location>
        <begin position="1"/>
        <end position="62"/>
    </location>
</feature>
<protein>
    <submittedName>
        <fullName evidence="2">Uncharacterized protein</fullName>
    </submittedName>
</protein>